<gene>
    <name evidence="1" type="ORF">KJ970_05580</name>
</gene>
<evidence type="ECO:0008006" key="3">
    <source>
        <dbReference type="Google" id="ProtNLM"/>
    </source>
</evidence>
<protein>
    <recommendedName>
        <fullName evidence="3">Lipoprotein</fullName>
    </recommendedName>
</protein>
<comment type="caution">
    <text evidence="1">The sequence shown here is derived from an EMBL/GenBank/DDBJ whole genome shotgun (WGS) entry which is preliminary data.</text>
</comment>
<dbReference type="PROSITE" id="PS51257">
    <property type="entry name" value="PROKAR_LIPOPROTEIN"/>
    <property type="match status" value="1"/>
</dbReference>
<sequence>MRALNVTSILLLGCFGILLLQGCGDRVTDTEFKTDHGVTGGISFEQPGEPEWEWIVFDSETGIIDDQLFLYVYDSEADPVLAVKIRDSGMIACLESMACGALNDEYDMPKLVDPEIIEAVLLYLFPNGDRQVIMTWSMIKWCHLHPGDERCIPKPKDEG</sequence>
<accession>A0A948RY48</accession>
<reference evidence="1" key="1">
    <citation type="submission" date="2021-05" db="EMBL/GenBank/DDBJ databases">
        <title>Energy efficiency and biological interactions define the core microbiome of deep oligotrophic groundwater.</title>
        <authorList>
            <person name="Mehrshad M."/>
            <person name="Lopez-Fernandez M."/>
            <person name="Bell E."/>
            <person name="Bernier-Latmani R."/>
            <person name="Bertilsson S."/>
            <person name="Dopson M."/>
        </authorList>
    </citation>
    <scope>NUCLEOTIDE SEQUENCE</scope>
    <source>
        <strain evidence="1">Modern_marine.mb.64</strain>
    </source>
</reference>
<dbReference type="AlphaFoldDB" id="A0A948RY48"/>
<dbReference type="Proteomes" id="UP000777784">
    <property type="component" value="Unassembled WGS sequence"/>
</dbReference>
<organism evidence="1 2">
    <name type="scientific">Eiseniibacteriota bacterium</name>
    <dbReference type="NCBI Taxonomy" id="2212470"/>
    <lineage>
        <taxon>Bacteria</taxon>
        <taxon>Candidatus Eiseniibacteriota</taxon>
    </lineage>
</organism>
<dbReference type="EMBL" id="JAHJDP010000030">
    <property type="protein sequence ID" value="MBU2690379.1"/>
    <property type="molecule type" value="Genomic_DNA"/>
</dbReference>
<name>A0A948RY48_UNCEI</name>
<evidence type="ECO:0000313" key="1">
    <source>
        <dbReference type="EMBL" id="MBU2690379.1"/>
    </source>
</evidence>
<proteinExistence type="predicted"/>
<evidence type="ECO:0000313" key="2">
    <source>
        <dbReference type="Proteomes" id="UP000777784"/>
    </source>
</evidence>